<evidence type="ECO:0000313" key="4">
    <source>
        <dbReference type="WBParaSite" id="EVEC_0000961901-mRNA-1"/>
    </source>
</evidence>
<dbReference type="EMBL" id="UXUI01009763">
    <property type="protein sequence ID" value="VDD94278.1"/>
    <property type="molecule type" value="Genomic_DNA"/>
</dbReference>
<protein>
    <submittedName>
        <fullName evidence="4">Ovule protein</fullName>
    </submittedName>
</protein>
<reference evidence="2 3" key="2">
    <citation type="submission" date="2018-10" db="EMBL/GenBank/DDBJ databases">
        <authorList>
            <consortium name="Pathogen Informatics"/>
        </authorList>
    </citation>
    <scope>NUCLEOTIDE SEQUENCE [LARGE SCALE GENOMIC DNA]</scope>
</reference>
<evidence type="ECO:0000256" key="1">
    <source>
        <dbReference type="SAM" id="Phobius"/>
    </source>
</evidence>
<dbReference type="PROSITE" id="PS51257">
    <property type="entry name" value="PROKAR_LIPOPROTEIN"/>
    <property type="match status" value="1"/>
</dbReference>
<keyword evidence="1" id="KW-0472">Membrane</keyword>
<reference evidence="4" key="1">
    <citation type="submission" date="2017-02" db="UniProtKB">
        <authorList>
            <consortium name="WormBaseParasite"/>
        </authorList>
    </citation>
    <scope>IDENTIFICATION</scope>
</reference>
<name>A0A0N4VFU1_ENTVE</name>
<sequence>MGMRNFRGRLVVDHQQKVIEVIVGFQYISFTSCLFSKLVFFLPFAVKTAMLRVKLLFTSLRINLEPQTFWIIRLWFLY</sequence>
<keyword evidence="3" id="KW-1185">Reference proteome</keyword>
<gene>
    <name evidence="2" type="ORF">EVEC_LOCUS9029</name>
</gene>
<organism evidence="4">
    <name type="scientific">Enterobius vermicularis</name>
    <name type="common">Human pinworm</name>
    <dbReference type="NCBI Taxonomy" id="51028"/>
    <lineage>
        <taxon>Eukaryota</taxon>
        <taxon>Metazoa</taxon>
        <taxon>Ecdysozoa</taxon>
        <taxon>Nematoda</taxon>
        <taxon>Chromadorea</taxon>
        <taxon>Rhabditida</taxon>
        <taxon>Spirurina</taxon>
        <taxon>Oxyuridomorpha</taxon>
        <taxon>Oxyuroidea</taxon>
        <taxon>Oxyuridae</taxon>
        <taxon>Enterobius</taxon>
    </lineage>
</organism>
<evidence type="ECO:0000313" key="3">
    <source>
        <dbReference type="Proteomes" id="UP000274131"/>
    </source>
</evidence>
<proteinExistence type="predicted"/>
<accession>A0A0N4VFU1</accession>
<feature type="transmembrane region" description="Helical" evidence="1">
    <location>
        <begin position="21"/>
        <end position="46"/>
    </location>
</feature>
<dbReference type="Proteomes" id="UP000274131">
    <property type="component" value="Unassembled WGS sequence"/>
</dbReference>
<keyword evidence="1" id="KW-1133">Transmembrane helix</keyword>
<evidence type="ECO:0000313" key="2">
    <source>
        <dbReference type="EMBL" id="VDD94278.1"/>
    </source>
</evidence>
<dbReference type="AlphaFoldDB" id="A0A0N4VFU1"/>
<dbReference type="WBParaSite" id="EVEC_0000961901-mRNA-1">
    <property type="protein sequence ID" value="EVEC_0000961901-mRNA-1"/>
    <property type="gene ID" value="EVEC_0000961901"/>
</dbReference>
<keyword evidence="1" id="KW-0812">Transmembrane</keyword>